<comment type="cofactor">
    <cofactor evidence="1">
        <name>pyridoxal 5'-phosphate</name>
        <dbReference type="ChEBI" id="CHEBI:597326"/>
    </cofactor>
</comment>
<dbReference type="PROSITE" id="PS00600">
    <property type="entry name" value="AA_TRANSFER_CLASS_3"/>
    <property type="match status" value="1"/>
</dbReference>
<accession>A0A415E5N2</accession>
<dbReference type="Gene3D" id="3.90.1150.10">
    <property type="entry name" value="Aspartate Aminotransferase, domain 1"/>
    <property type="match status" value="1"/>
</dbReference>
<keyword evidence="6" id="KW-1185">Reference proteome</keyword>
<dbReference type="Pfam" id="PF00202">
    <property type="entry name" value="Aminotran_3"/>
    <property type="match status" value="1"/>
</dbReference>
<dbReference type="EMBL" id="QRMS01000001">
    <property type="protein sequence ID" value="RHJ89029.1"/>
    <property type="molecule type" value="Genomic_DNA"/>
</dbReference>
<dbReference type="CDD" id="cd00610">
    <property type="entry name" value="OAT_like"/>
    <property type="match status" value="1"/>
</dbReference>
<dbReference type="InterPro" id="IPR015424">
    <property type="entry name" value="PyrdxlP-dep_Trfase"/>
</dbReference>
<dbReference type="GO" id="GO:0030170">
    <property type="term" value="F:pyridoxal phosphate binding"/>
    <property type="evidence" value="ECO:0007669"/>
    <property type="project" value="InterPro"/>
</dbReference>
<comment type="similarity">
    <text evidence="2 4">Belongs to the class-III pyridoxal-phosphate-dependent aminotransferase family.</text>
</comment>
<evidence type="ECO:0000256" key="2">
    <source>
        <dbReference type="ARBA" id="ARBA00008954"/>
    </source>
</evidence>
<dbReference type="PANTHER" id="PTHR11986:SF58">
    <property type="entry name" value="LEUCINE_METHIONINE RACEMASE"/>
    <property type="match status" value="1"/>
</dbReference>
<evidence type="ECO:0000256" key="1">
    <source>
        <dbReference type="ARBA" id="ARBA00001933"/>
    </source>
</evidence>
<evidence type="ECO:0000313" key="6">
    <source>
        <dbReference type="Proteomes" id="UP000284841"/>
    </source>
</evidence>
<dbReference type="RefSeq" id="WP_118333052.1">
    <property type="nucleotide sequence ID" value="NZ_AP025567.1"/>
</dbReference>
<evidence type="ECO:0000313" key="5">
    <source>
        <dbReference type="EMBL" id="RHJ89029.1"/>
    </source>
</evidence>
<dbReference type="GO" id="GO:0042802">
    <property type="term" value="F:identical protein binding"/>
    <property type="evidence" value="ECO:0007669"/>
    <property type="project" value="TreeGrafter"/>
</dbReference>
<dbReference type="AlphaFoldDB" id="A0A415E5N2"/>
<dbReference type="Proteomes" id="UP000284841">
    <property type="component" value="Unassembled WGS sequence"/>
</dbReference>
<organism evidence="5 6">
    <name type="scientific">Emergencia timonensis</name>
    <dbReference type="NCBI Taxonomy" id="1776384"/>
    <lineage>
        <taxon>Bacteria</taxon>
        <taxon>Bacillati</taxon>
        <taxon>Bacillota</taxon>
        <taxon>Clostridia</taxon>
        <taxon>Peptostreptococcales</taxon>
        <taxon>Anaerovoracaceae</taxon>
        <taxon>Emergencia</taxon>
    </lineage>
</organism>
<reference evidence="5 6" key="1">
    <citation type="submission" date="2018-08" db="EMBL/GenBank/DDBJ databases">
        <title>A genome reference for cultivated species of the human gut microbiota.</title>
        <authorList>
            <person name="Zou Y."/>
            <person name="Xue W."/>
            <person name="Luo G."/>
        </authorList>
    </citation>
    <scope>NUCLEOTIDE SEQUENCE [LARGE SCALE GENOMIC DNA]</scope>
    <source>
        <strain evidence="5 6">AM07-24</strain>
    </source>
</reference>
<evidence type="ECO:0000256" key="4">
    <source>
        <dbReference type="RuleBase" id="RU003560"/>
    </source>
</evidence>
<dbReference type="FunFam" id="3.40.640.10:FF:000004">
    <property type="entry name" value="Acetylornithine aminotransferase"/>
    <property type="match status" value="1"/>
</dbReference>
<evidence type="ECO:0000256" key="3">
    <source>
        <dbReference type="ARBA" id="ARBA00022898"/>
    </source>
</evidence>
<dbReference type="PANTHER" id="PTHR11986">
    <property type="entry name" value="AMINOTRANSFERASE CLASS III"/>
    <property type="match status" value="1"/>
</dbReference>
<name>A0A415E5N2_9FIRM</name>
<dbReference type="InterPro" id="IPR015421">
    <property type="entry name" value="PyrdxlP-dep_Trfase_major"/>
</dbReference>
<dbReference type="InterPro" id="IPR015422">
    <property type="entry name" value="PyrdxlP-dep_Trfase_small"/>
</dbReference>
<dbReference type="SUPFAM" id="SSF53383">
    <property type="entry name" value="PLP-dependent transferases"/>
    <property type="match status" value="1"/>
</dbReference>
<dbReference type="InterPro" id="IPR050103">
    <property type="entry name" value="Class-III_PLP-dep_AT"/>
</dbReference>
<dbReference type="PIRSF" id="PIRSF000521">
    <property type="entry name" value="Transaminase_4ab_Lys_Orn"/>
    <property type="match status" value="1"/>
</dbReference>
<keyword evidence="5" id="KW-0032">Aminotransferase</keyword>
<sequence>MTEITENTRRIIEKEDRLLSYTTRVPYYPLVVDRAKGSHVWDVEGNEFIDLLASAAVINVGHNHEKVLEAVHEQVDRFIHYTPAYMYHVPHTKLAEKLVEITPGDFEKRVAFALSGSASVDGAIKAARSYTGRNHIVSFYHSYHGTTIGSLSVSGYGSDMRKGMGSLVPDVHFIPFPDSYRGKRTEECLESFRELITMIVPAESIAAVIYEPIQGDAGILIPEQAFYIEVEKICRENGILLIADEVHTGFGRTGAMFASELFHIDPDIIVLGKAIAAGMPLSAIVGRKEIMEAWHTPVHFFNTAGNPVSCAAATASIEVIEEEHLLENAVTVGNYMMERFKDMMTRHECIGDVRGSGLMIGVDIVKNRESKERDVQTTAKICYRCWEKGVILAFFSGCVLRVEPPLTMTMEEAKDALDIVEASITDVENGLVPDSAVDQVRGL</sequence>
<dbReference type="InterPro" id="IPR005814">
    <property type="entry name" value="Aminotrans_3"/>
</dbReference>
<keyword evidence="3 4" id="KW-0663">Pyridoxal phosphate</keyword>
<dbReference type="InterPro" id="IPR049704">
    <property type="entry name" value="Aminotrans_3_PPA_site"/>
</dbReference>
<dbReference type="GO" id="GO:0008483">
    <property type="term" value="F:transaminase activity"/>
    <property type="evidence" value="ECO:0007669"/>
    <property type="project" value="UniProtKB-KW"/>
</dbReference>
<dbReference type="Gene3D" id="3.40.640.10">
    <property type="entry name" value="Type I PLP-dependent aspartate aminotransferase-like (Major domain)"/>
    <property type="match status" value="1"/>
</dbReference>
<proteinExistence type="inferred from homology"/>
<gene>
    <name evidence="5" type="ORF">DW099_00175</name>
</gene>
<comment type="caution">
    <text evidence="5">The sequence shown here is derived from an EMBL/GenBank/DDBJ whole genome shotgun (WGS) entry which is preliminary data.</text>
</comment>
<keyword evidence="5" id="KW-0808">Transferase</keyword>
<dbReference type="OrthoDB" id="9807885at2"/>
<dbReference type="STRING" id="1776384.GCA_900086585_02257"/>
<protein>
    <submittedName>
        <fullName evidence="5">Aminotransferase class III-fold pyridoxal phosphate-dependent enzyme</fullName>
    </submittedName>
</protein>